<feature type="transmembrane region" description="Helical" evidence="1">
    <location>
        <begin position="345"/>
        <end position="362"/>
    </location>
</feature>
<feature type="transmembrane region" description="Helical" evidence="1">
    <location>
        <begin position="314"/>
        <end position="333"/>
    </location>
</feature>
<dbReference type="RefSeq" id="WP_126594650.1">
    <property type="nucleotide sequence ID" value="NZ_BIFQ01000001.1"/>
</dbReference>
<feature type="transmembrane region" description="Helical" evidence="1">
    <location>
        <begin position="190"/>
        <end position="210"/>
    </location>
</feature>
<feature type="transmembrane region" description="Helical" evidence="1">
    <location>
        <begin position="402"/>
        <end position="423"/>
    </location>
</feature>
<evidence type="ECO:0000313" key="3">
    <source>
        <dbReference type="Proteomes" id="UP000287224"/>
    </source>
</evidence>
<gene>
    <name evidence="2" type="ORF">KDAU_06930</name>
</gene>
<keyword evidence="1" id="KW-0812">Transmembrane</keyword>
<comment type="caution">
    <text evidence="2">The sequence shown here is derived from an EMBL/GenBank/DDBJ whole genome shotgun (WGS) entry which is preliminary data.</text>
</comment>
<sequence>MNDLTYTPAADENQEPDAYLPLHTMSYRRRNEPRSVKWAYGLFWFTFVLFFVGTGSGKLWDRIWHATRRFDTFWSPPHFFVFVVTASTGALVAILALTPSLRIWFGPSVRLPRIPFRVPAALLILGSGLALLCITIILDNFWHSAFGLDETQWSMPHDMLGWCWFTIIFGFAACRIAFRHYRPLSWFTNIVIAVLVIEFMCPPMLGPFYLNYSPHLLHALANLPVVRTEPDAQHMYRIYLNHGLTRQTCPLFIPQVAFFAGAALALLRCMDRRLRIFLVAPLCWTCFIATRNLYTLMLLHYHGASHPLDILAVAWHEPSIWVPAPLLVAAVAFELCRRCGLRNQVCYIICGVVFSCCTFAIWHTTFWMILLVPPAIGTMLIGARIGSWFYSMLSQPTPDKLATFLLIFCAQIPTFQGVIDLILRRTTP</sequence>
<keyword evidence="3" id="KW-1185">Reference proteome</keyword>
<organism evidence="2 3">
    <name type="scientific">Dictyobacter aurantiacus</name>
    <dbReference type="NCBI Taxonomy" id="1936993"/>
    <lineage>
        <taxon>Bacteria</taxon>
        <taxon>Bacillati</taxon>
        <taxon>Chloroflexota</taxon>
        <taxon>Ktedonobacteria</taxon>
        <taxon>Ktedonobacterales</taxon>
        <taxon>Dictyobacteraceae</taxon>
        <taxon>Dictyobacter</taxon>
    </lineage>
</organism>
<protein>
    <submittedName>
        <fullName evidence="2">Uncharacterized protein</fullName>
    </submittedName>
</protein>
<feature type="transmembrane region" description="Helical" evidence="1">
    <location>
        <begin position="251"/>
        <end position="269"/>
    </location>
</feature>
<evidence type="ECO:0000313" key="2">
    <source>
        <dbReference type="EMBL" id="GCE03364.1"/>
    </source>
</evidence>
<feature type="transmembrane region" description="Helical" evidence="1">
    <location>
        <begin position="159"/>
        <end position="178"/>
    </location>
</feature>
<dbReference type="Proteomes" id="UP000287224">
    <property type="component" value="Unassembled WGS sequence"/>
</dbReference>
<feature type="transmembrane region" description="Helical" evidence="1">
    <location>
        <begin position="79"/>
        <end position="97"/>
    </location>
</feature>
<evidence type="ECO:0000256" key="1">
    <source>
        <dbReference type="SAM" id="Phobius"/>
    </source>
</evidence>
<feature type="transmembrane region" description="Helical" evidence="1">
    <location>
        <begin position="368"/>
        <end position="390"/>
    </location>
</feature>
<dbReference type="EMBL" id="BIFQ01000001">
    <property type="protein sequence ID" value="GCE03364.1"/>
    <property type="molecule type" value="Genomic_DNA"/>
</dbReference>
<reference evidence="3" key="1">
    <citation type="submission" date="2018-12" db="EMBL/GenBank/DDBJ databases">
        <title>Tengunoibacter tsumagoiensis gen. nov., sp. nov., Dictyobacter kobayashii sp. nov., D. alpinus sp. nov., and D. joshuensis sp. nov. and description of Dictyobacteraceae fam. nov. within the order Ktedonobacterales isolated from Tengu-no-mugimeshi.</title>
        <authorList>
            <person name="Wang C.M."/>
            <person name="Zheng Y."/>
            <person name="Sakai Y."/>
            <person name="Toyoda A."/>
            <person name="Minakuchi Y."/>
            <person name="Abe K."/>
            <person name="Yokota A."/>
            <person name="Yabe S."/>
        </authorList>
    </citation>
    <scope>NUCLEOTIDE SEQUENCE [LARGE SCALE GENOMIC DNA]</scope>
    <source>
        <strain evidence="3">S-27</strain>
    </source>
</reference>
<accession>A0A401Z925</accession>
<feature type="transmembrane region" description="Helical" evidence="1">
    <location>
        <begin position="276"/>
        <end position="294"/>
    </location>
</feature>
<feature type="transmembrane region" description="Helical" evidence="1">
    <location>
        <begin position="38"/>
        <end position="59"/>
    </location>
</feature>
<proteinExistence type="predicted"/>
<keyword evidence="1" id="KW-0472">Membrane</keyword>
<keyword evidence="1" id="KW-1133">Transmembrane helix</keyword>
<dbReference type="OrthoDB" id="141026at2"/>
<dbReference type="AlphaFoldDB" id="A0A401Z925"/>
<feature type="transmembrane region" description="Helical" evidence="1">
    <location>
        <begin position="118"/>
        <end position="139"/>
    </location>
</feature>
<name>A0A401Z925_9CHLR</name>